<dbReference type="RefSeq" id="WP_237192789.1">
    <property type="nucleotide sequence ID" value="NZ_FNBE01000004.1"/>
</dbReference>
<organism evidence="2 3">
    <name type="scientific">Pseudonocardia oroxyli</name>
    <dbReference type="NCBI Taxonomy" id="366584"/>
    <lineage>
        <taxon>Bacteria</taxon>
        <taxon>Bacillati</taxon>
        <taxon>Actinomycetota</taxon>
        <taxon>Actinomycetes</taxon>
        <taxon>Pseudonocardiales</taxon>
        <taxon>Pseudonocardiaceae</taxon>
        <taxon>Pseudonocardia</taxon>
    </lineage>
</organism>
<sequence length="158" mass="16157">MILSLVAGVVIVLGLVGVVSQVLPGLVVVLAGVAVWAIPRGDALGWWVFGIAAALLVIGSIVKYTIPGKQLKDAGVPGRSLLLGAVLGIIGFFVIPVIGLFLGFVLGVYLAELARLGSSAQAWPSTKHALRAVGWSIVIELAAGLLMTAAWITGLVLA</sequence>
<feature type="transmembrane region" description="Helical" evidence="1">
    <location>
        <begin position="44"/>
        <end position="62"/>
    </location>
</feature>
<protein>
    <recommendedName>
        <fullName evidence="4">DUF456 domain-containing protein</fullName>
    </recommendedName>
</protein>
<dbReference type="Pfam" id="PF04306">
    <property type="entry name" value="DUF456"/>
    <property type="match status" value="1"/>
</dbReference>
<feature type="transmembrane region" description="Helical" evidence="1">
    <location>
        <begin position="82"/>
        <end position="111"/>
    </location>
</feature>
<keyword evidence="1" id="KW-1133">Transmembrane helix</keyword>
<name>A0A1G7K5N7_PSEOR</name>
<reference evidence="2 3" key="1">
    <citation type="submission" date="2016-10" db="EMBL/GenBank/DDBJ databases">
        <authorList>
            <person name="de Groot N.N."/>
        </authorList>
    </citation>
    <scope>NUCLEOTIDE SEQUENCE [LARGE SCALE GENOMIC DNA]</scope>
    <source>
        <strain evidence="2 3">CGMCC 4.3143</strain>
    </source>
</reference>
<gene>
    <name evidence="2" type="ORF">SAMN05216377_104248</name>
</gene>
<feature type="transmembrane region" description="Helical" evidence="1">
    <location>
        <begin position="132"/>
        <end position="157"/>
    </location>
</feature>
<accession>A0A1G7K5N7</accession>
<keyword evidence="3" id="KW-1185">Reference proteome</keyword>
<evidence type="ECO:0000313" key="2">
    <source>
        <dbReference type="EMBL" id="SDF32400.1"/>
    </source>
</evidence>
<feature type="transmembrane region" description="Helical" evidence="1">
    <location>
        <begin position="6"/>
        <end position="37"/>
    </location>
</feature>
<proteinExistence type="predicted"/>
<evidence type="ECO:0000256" key="1">
    <source>
        <dbReference type="SAM" id="Phobius"/>
    </source>
</evidence>
<evidence type="ECO:0008006" key="4">
    <source>
        <dbReference type="Google" id="ProtNLM"/>
    </source>
</evidence>
<dbReference type="InterPro" id="IPR007403">
    <property type="entry name" value="DUF456"/>
</dbReference>
<dbReference type="AlphaFoldDB" id="A0A1G7K5N7"/>
<keyword evidence="1" id="KW-0472">Membrane</keyword>
<evidence type="ECO:0000313" key="3">
    <source>
        <dbReference type="Proteomes" id="UP000198967"/>
    </source>
</evidence>
<keyword evidence="1" id="KW-0812">Transmembrane</keyword>
<dbReference type="STRING" id="366584.SAMN05216377_104248"/>
<dbReference type="Proteomes" id="UP000198967">
    <property type="component" value="Unassembled WGS sequence"/>
</dbReference>
<dbReference type="EMBL" id="FNBE01000004">
    <property type="protein sequence ID" value="SDF32400.1"/>
    <property type="molecule type" value="Genomic_DNA"/>
</dbReference>